<proteinExistence type="predicted"/>
<reference evidence="2 3" key="1">
    <citation type="submission" date="2018-02" db="EMBL/GenBank/DDBJ databases">
        <title>Acinetobacter baumanii whole genome sequence.</title>
        <authorList>
            <person name="Qasim Z.J."/>
        </authorList>
    </citation>
    <scope>NUCLEOTIDE SEQUENCE [LARGE SCALE GENOMIC DNA]</scope>
    <source>
        <strain evidence="2 3">ZQ8</strain>
    </source>
</reference>
<dbReference type="EMBL" id="PHJU02000027">
    <property type="protein sequence ID" value="PQL82419.1"/>
    <property type="molecule type" value="Genomic_DNA"/>
</dbReference>
<evidence type="ECO:0000313" key="3">
    <source>
        <dbReference type="Proteomes" id="UP000233757"/>
    </source>
</evidence>
<protein>
    <submittedName>
        <fullName evidence="2">Uncharacterized protein</fullName>
    </submittedName>
</protein>
<keyword evidence="1" id="KW-0812">Transmembrane</keyword>
<feature type="transmembrane region" description="Helical" evidence="1">
    <location>
        <begin position="6"/>
        <end position="25"/>
    </location>
</feature>
<gene>
    <name evidence="2" type="ORF">CV954_012650</name>
</gene>
<accession>A0AA44XS90</accession>
<keyword evidence="1" id="KW-0472">Membrane</keyword>
<organism evidence="2 3">
    <name type="scientific">Acinetobacter baumannii</name>
    <dbReference type="NCBI Taxonomy" id="470"/>
    <lineage>
        <taxon>Bacteria</taxon>
        <taxon>Pseudomonadati</taxon>
        <taxon>Pseudomonadota</taxon>
        <taxon>Gammaproteobacteria</taxon>
        <taxon>Moraxellales</taxon>
        <taxon>Moraxellaceae</taxon>
        <taxon>Acinetobacter</taxon>
        <taxon>Acinetobacter calcoaceticus/baumannii complex</taxon>
    </lineage>
</organism>
<sequence>MKILKVILVLQFVLLFILIGFLYFMDKRINALESEINTERESIQATISEDEIETLKNKVYENSKGIESLNSNQGLLREDHNHLQRYLCQVNNICV</sequence>
<name>A0AA44XS90_ACIBA</name>
<dbReference type="RefSeq" id="WP_000698124.1">
    <property type="nucleotide sequence ID" value="NZ_PHJU02000027.1"/>
</dbReference>
<dbReference type="AlphaFoldDB" id="A0AA44XS90"/>
<evidence type="ECO:0000313" key="2">
    <source>
        <dbReference type="EMBL" id="PQL82419.1"/>
    </source>
</evidence>
<keyword evidence="1" id="KW-1133">Transmembrane helix</keyword>
<dbReference type="Proteomes" id="UP000233757">
    <property type="component" value="Unassembled WGS sequence"/>
</dbReference>
<comment type="caution">
    <text evidence="2">The sequence shown here is derived from an EMBL/GenBank/DDBJ whole genome shotgun (WGS) entry which is preliminary data.</text>
</comment>
<evidence type="ECO:0000256" key="1">
    <source>
        <dbReference type="SAM" id="Phobius"/>
    </source>
</evidence>